<dbReference type="PANTHER" id="PTHR43133:SF63">
    <property type="entry name" value="RNA POLYMERASE SIGMA FACTOR FECI-RELATED"/>
    <property type="match status" value="1"/>
</dbReference>
<dbReference type="InterPro" id="IPR036388">
    <property type="entry name" value="WH-like_DNA-bd_sf"/>
</dbReference>
<evidence type="ECO:0000256" key="1">
    <source>
        <dbReference type="ARBA" id="ARBA00010641"/>
    </source>
</evidence>
<keyword evidence="2" id="KW-0805">Transcription regulation</keyword>
<dbReference type="HOGENOM" id="CLU_047691_12_1_5"/>
<dbReference type="Gene3D" id="1.10.1740.10">
    <property type="match status" value="1"/>
</dbReference>
<dbReference type="EMBL" id="AGZU01000009">
    <property type="protein sequence ID" value="EKU74048.1"/>
    <property type="molecule type" value="Genomic_DNA"/>
</dbReference>
<keyword evidence="4" id="KW-0804">Transcription</keyword>
<comment type="similarity">
    <text evidence="1">Belongs to the sigma-70 factor family. ECF subfamily.</text>
</comment>
<dbReference type="RefSeq" id="WP_004210615.1">
    <property type="nucleotide sequence ID" value="NZ_JH992904.1"/>
</dbReference>
<comment type="caution">
    <text evidence="7">The sequence shown here is derived from an EMBL/GenBank/DDBJ whole genome shotgun (WGS) entry which is preliminary data.</text>
</comment>
<evidence type="ECO:0000256" key="2">
    <source>
        <dbReference type="ARBA" id="ARBA00023015"/>
    </source>
</evidence>
<dbReference type="NCBIfam" id="TIGR02937">
    <property type="entry name" value="sigma70-ECF"/>
    <property type="match status" value="1"/>
</dbReference>
<dbReference type="Pfam" id="PF04542">
    <property type="entry name" value="Sigma70_r2"/>
    <property type="match status" value="1"/>
</dbReference>
<name>K9CQ49_SPHYA</name>
<evidence type="ECO:0000313" key="7">
    <source>
        <dbReference type="EMBL" id="EKU74048.1"/>
    </source>
</evidence>
<dbReference type="GO" id="GO:0003677">
    <property type="term" value="F:DNA binding"/>
    <property type="evidence" value="ECO:0007669"/>
    <property type="project" value="InterPro"/>
</dbReference>
<dbReference type="InterPro" id="IPR013325">
    <property type="entry name" value="RNA_pol_sigma_r2"/>
</dbReference>
<dbReference type="Proteomes" id="UP000009887">
    <property type="component" value="Unassembled WGS sequence"/>
</dbReference>
<keyword evidence="3" id="KW-0731">Sigma factor</keyword>
<feature type="domain" description="RNA polymerase sigma factor 70 region 4 type 2" evidence="6">
    <location>
        <begin position="112"/>
        <end position="162"/>
    </location>
</feature>
<sequence length="169" mass="18908">MSSAVAPSAIGQLYADHHHWLVRWLVARTRCPHWASDVSQETFCRLIEKGIPSPLRDARSYLTVVARRLLVDDIRRRELEQALVDAAAMLGGQVDELTPDRIVEAVQMLEGLMALLTPLPADVREAFLLRRVDGLGHAEIAARLGISDRTVKRHVARAYALCYTLAFDD</sequence>
<dbReference type="InterPro" id="IPR013249">
    <property type="entry name" value="RNA_pol_sigma70_r4_t2"/>
</dbReference>
<reference evidence="7 8" key="1">
    <citation type="submission" date="2012-09" db="EMBL/GenBank/DDBJ databases">
        <title>The Genome Sequence of Sphingobium yanoikuyae ATCC 51230.</title>
        <authorList>
            <consortium name="The Broad Institute Genome Sequencing Platform"/>
            <person name="Earl A."/>
            <person name="Ward D."/>
            <person name="Feldgarden M."/>
            <person name="Gevers D."/>
            <person name="Huys G."/>
            <person name="Walker B."/>
            <person name="Young S.K."/>
            <person name="Zeng Q."/>
            <person name="Gargeya S."/>
            <person name="Fitzgerald M."/>
            <person name="Haas B."/>
            <person name="Abouelleil A."/>
            <person name="Alvarado L."/>
            <person name="Arachchi H.M."/>
            <person name="Berlin A.M."/>
            <person name="Chapman S.B."/>
            <person name="Goldberg J."/>
            <person name="Griggs A."/>
            <person name="Gujja S."/>
            <person name="Hansen M."/>
            <person name="Howarth C."/>
            <person name="Imamovic A."/>
            <person name="Larimer J."/>
            <person name="McCowen C."/>
            <person name="Montmayeur A."/>
            <person name="Murphy C."/>
            <person name="Neiman D."/>
            <person name="Pearson M."/>
            <person name="Priest M."/>
            <person name="Roberts A."/>
            <person name="Saif S."/>
            <person name="Shea T."/>
            <person name="Sisk P."/>
            <person name="Sykes S."/>
            <person name="Wortman J."/>
            <person name="Nusbaum C."/>
            <person name="Birren B."/>
        </authorList>
    </citation>
    <scope>NUCLEOTIDE SEQUENCE [LARGE SCALE GENOMIC DNA]</scope>
    <source>
        <strain evidence="7 8">ATCC 51230</strain>
    </source>
</reference>
<dbReference type="Pfam" id="PF08281">
    <property type="entry name" value="Sigma70_r4_2"/>
    <property type="match status" value="1"/>
</dbReference>
<dbReference type="SUPFAM" id="SSF88659">
    <property type="entry name" value="Sigma3 and sigma4 domains of RNA polymerase sigma factors"/>
    <property type="match status" value="1"/>
</dbReference>
<dbReference type="GO" id="GO:0006352">
    <property type="term" value="P:DNA-templated transcription initiation"/>
    <property type="evidence" value="ECO:0007669"/>
    <property type="project" value="InterPro"/>
</dbReference>
<feature type="domain" description="RNA polymerase sigma-70 region 2" evidence="5">
    <location>
        <begin position="13"/>
        <end position="78"/>
    </location>
</feature>
<dbReference type="InterPro" id="IPR014284">
    <property type="entry name" value="RNA_pol_sigma-70_dom"/>
</dbReference>
<dbReference type="InterPro" id="IPR007627">
    <property type="entry name" value="RNA_pol_sigma70_r2"/>
</dbReference>
<dbReference type="GO" id="GO:0016987">
    <property type="term" value="F:sigma factor activity"/>
    <property type="evidence" value="ECO:0007669"/>
    <property type="project" value="UniProtKB-KW"/>
</dbReference>
<dbReference type="AlphaFoldDB" id="K9CQ49"/>
<dbReference type="SUPFAM" id="SSF88946">
    <property type="entry name" value="Sigma2 domain of RNA polymerase sigma factors"/>
    <property type="match status" value="1"/>
</dbReference>
<organism evidence="7 8">
    <name type="scientific">Sphingobium yanoikuyae ATCC 51230</name>
    <dbReference type="NCBI Taxonomy" id="883163"/>
    <lineage>
        <taxon>Bacteria</taxon>
        <taxon>Pseudomonadati</taxon>
        <taxon>Pseudomonadota</taxon>
        <taxon>Alphaproteobacteria</taxon>
        <taxon>Sphingomonadales</taxon>
        <taxon>Sphingomonadaceae</taxon>
        <taxon>Sphingobium</taxon>
    </lineage>
</organism>
<dbReference type="InterPro" id="IPR039425">
    <property type="entry name" value="RNA_pol_sigma-70-like"/>
</dbReference>
<keyword evidence="8" id="KW-1185">Reference proteome</keyword>
<evidence type="ECO:0000313" key="8">
    <source>
        <dbReference type="Proteomes" id="UP000009887"/>
    </source>
</evidence>
<evidence type="ECO:0000256" key="3">
    <source>
        <dbReference type="ARBA" id="ARBA00023082"/>
    </source>
</evidence>
<dbReference type="PATRIC" id="fig|883163.3.peg.3231"/>
<dbReference type="Gene3D" id="1.10.10.10">
    <property type="entry name" value="Winged helix-like DNA-binding domain superfamily/Winged helix DNA-binding domain"/>
    <property type="match status" value="1"/>
</dbReference>
<evidence type="ECO:0000259" key="5">
    <source>
        <dbReference type="Pfam" id="PF04542"/>
    </source>
</evidence>
<protein>
    <submittedName>
        <fullName evidence="7">Sigma-70 family RNA polymerase sigma factor</fullName>
    </submittedName>
</protein>
<evidence type="ECO:0000259" key="6">
    <source>
        <dbReference type="Pfam" id="PF08281"/>
    </source>
</evidence>
<dbReference type="PANTHER" id="PTHR43133">
    <property type="entry name" value="RNA POLYMERASE ECF-TYPE SIGMA FACTO"/>
    <property type="match status" value="1"/>
</dbReference>
<accession>K9CQ49</accession>
<evidence type="ECO:0000256" key="4">
    <source>
        <dbReference type="ARBA" id="ARBA00023163"/>
    </source>
</evidence>
<proteinExistence type="inferred from homology"/>
<dbReference type="InterPro" id="IPR013324">
    <property type="entry name" value="RNA_pol_sigma_r3/r4-like"/>
</dbReference>
<gene>
    <name evidence="7" type="ORF">HMPREF9718_03165</name>
</gene>